<organism evidence="2 3">
    <name type="scientific">Chthonomonas calidirosea (strain DSM 23976 / ICMP 18418 / T49)</name>
    <dbReference type="NCBI Taxonomy" id="1303518"/>
    <lineage>
        <taxon>Bacteria</taxon>
        <taxon>Bacillati</taxon>
        <taxon>Armatimonadota</taxon>
        <taxon>Chthonomonadia</taxon>
        <taxon>Chthonomonadales</taxon>
        <taxon>Chthonomonadaceae</taxon>
        <taxon>Chthonomonas</taxon>
    </lineage>
</organism>
<dbReference type="HOGENOM" id="CLU_2153875_0_0_0"/>
<feature type="transmembrane region" description="Helical" evidence="1">
    <location>
        <begin position="72"/>
        <end position="93"/>
    </location>
</feature>
<feature type="transmembrane region" description="Helical" evidence="1">
    <location>
        <begin position="41"/>
        <end position="60"/>
    </location>
</feature>
<evidence type="ECO:0000313" key="3">
    <source>
        <dbReference type="Proteomes" id="UP000014227"/>
    </source>
</evidence>
<dbReference type="InParanoid" id="S0EYC0"/>
<keyword evidence="1" id="KW-0812">Transmembrane</keyword>
<keyword evidence="1" id="KW-0472">Membrane</keyword>
<dbReference type="RefSeq" id="WP_016484213.1">
    <property type="nucleotide sequence ID" value="NC_021487.1"/>
</dbReference>
<reference evidence="3" key="1">
    <citation type="submission" date="2013-03" db="EMBL/GenBank/DDBJ databases">
        <title>Genome sequence of Chthonomonas calidirosea, the first sequenced genome from the Armatimonadetes phylum (formally candidate division OP10).</title>
        <authorList>
            <person name="Lee K.C.Y."/>
            <person name="Morgan X.C."/>
            <person name="Dunfield P.F."/>
            <person name="Tamas I."/>
            <person name="Houghton K.M."/>
            <person name="Vyssotski M."/>
            <person name="Ryan J.L.J."/>
            <person name="Lagutin K."/>
            <person name="McDonald I.R."/>
            <person name="Stott M.B."/>
        </authorList>
    </citation>
    <scope>NUCLEOTIDE SEQUENCE [LARGE SCALE GENOMIC DNA]</scope>
    <source>
        <strain evidence="3">DSM 23976 / ICMP 18418 / T49</strain>
    </source>
</reference>
<protein>
    <submittedName>
        <fullName evidence="2">Uncharacterized protein</fullName>
    </submittedName>
</protein>
<proteinExistence type="predicted"/>
<keyword evidence="3" id="KW-1185">Reference proteome</keyword>
<feature type="transmembrane region" description="Helical" evidence="1">
    <location>
        <begin position="6"/>
        <end position="29"/>
    </location>
</feature>
<dbReference type="EMBL" id="HF951689">
    <property type="protein sequence ID" value="CCW36710.1"/>
    <property type="molecule type" value="Genomic_DNA"/>
</dbReference>
<evidence type="ECO:0000313" key="2">
    <source>
        <dbReference type="EMBL" id="CCW36710.1"/>
    </source>
</evidence>
<dbReference type="AlphaFoldDB" id="S0EYC0"/>
<name>S0EYC0_CHTCT</name>
<keyword evidence="1" id="KW-1133">Transmembrane helix</keyword>
<evidence type="ECO:0000256" key="1">
    <source>
        <dbReference type="SAM" id="Phobius"/>
    </source>
</evidence>
<dbReference type="Proteomes" id="UP000014227">
    <property type="component" value="Chromosome I"/>
</dbReference>
<gene>
    <name evidence="2" type="ORF">CCALI_02925</name>
</gene>
<accession>S0EYC0</accession>
<dbReference type="KEGG" id="ccz:CCALI_02925"/>
<sequence>MLHELIGLAEFTKLCVVVAVATPIVALVWAVARPPHRHKAVLLALLGPANLALWALYNRITNRFGLDTVRNLAINVGLFVTLGVLGGIGYGLLESRWPKDTRPDESREAEP</sequence>
<dbReference type="STRING" id="454171.CP488_01161"/>
<dbReference type="PATRIC" id="fig|1303518.3.peg.3031"/>